<sequence length="580" mass="62295">MRGPGVTVTLDDAPHDGGVPDGFTADDLLVHQQDVQAVVNTLWASGAEAMMLMDQRVVSTSAVRCVGNVLILQGRVYSPPYVVRAVGDQAAMLRGLQSAPSLQVYRQYVDAVGLGYRVAAPRSVTVPAFDGSLQPAARRGAVRGRLGVVGGHLVRVVRGAVHGIGELCITLGVVLLLFVVWQLWWTDIAAGRSSNRSVQSLEQQWQAPPKPGVTTAPVKVREPAAGRRLRADPGAAVRQGLRAPDHPGRRACRCSTAASGTTPTAPIPVRWATSPSPGTGSPTPSRSTRSPSLRDGDAVVVETARTWYVYKVYGHRVVTPDRVDVVAPVPEHPGRKPTERIMTMTACHPKYSAQERYVVWSRLDHTIDRSTGGVPDEPALGATRVPLDLAAPARPRAGAGAARRGRARGRRARALPVRLPRAGSAHALQRRDGVAVTARVLVVDNYDNFVFTIVGYLRQARRRVRGGAQRRDHARRRRRVRRGAALPGPGTPEDAGVCVDMVHACAERGQPMLGVCLGHQALGVAYGGVVDRAPEPAARQDQPGRARRRRGAARPADAVHRDPLPLADHRAGDRARRGSR</sequence>
<dbReference type="Proteomes" id="UP001157017">
    <property type="component" value="Unassembled WGS sequence"/>
</dbReference>
<dbReference type="Pfam" id="PF00117">
    <property type="entry name" value="GATase"/>
    <property type="match status" value="1"/>
</dbReference>
<feature type="region of interest" description="Disordered" evidence="3">
    <location>
        <begin position="534"/>
        <end position="580"/>
    </location>
</feature>
<keyword evidence="7" id="KW-1185">Reference proteome</keyword>
<feature type="region of interest" description="Disordered" evidence="3">
    <location>
        <begin position="462"/>
        <end position="492"/>
    </location>
</feature>
<keyword evidence="4" id="KW-1133">Transmembrane helix</keyword>
<feature type="domain" description="Glutamine amidotransferase" evidence="5">
    <location>
        <begin position="441"/>
        <end position="546"/>
    </location>
</feature>
<dbReference type="CDD" id="cd05830">
    <property type="entry name" value="Sortase_E"/>
    <property type="match status" value="1"/>
</dbReference>
<dbReference type="InterPro" id="IPR029062">
    <property type="entry name" value="Class_I_gatase-like"/>
</dbReference>
<keyword evidence="2" id="KW-0378">Hydrolase</keyword>
<evidence type="ECO:0000256" key="2">
    <source>
        <dbReference type="ARBA" id="ARBA00022801"/>
    </source>
</evidence>
<evidence type="ECO:0000313" key="6">
    <source>
        <dbReference type="EMBL" id="GMA87039.1"/>
    </source>
</evidence>
<feature type="compositionally biased region" description="Low complexity" evidence="3">
    <location>
        <begin position="255"/>
        <end position="264"/>
    </location>
</feature>
<dbReference type="InterPro" id="IPR023365">
    <property type="entry name" value="Sortase_dom-sf"/>
</dbReference>
<dbReference type="InterPro" id="IPR005754">
    <property type="entry name" value="Sortase"/>
</dbReference>
<dbReference type="SUPFAM" id="SSF52317">
    <property type="entry name" value="Class I glutamine amidotransferase-like"/>
    <property type="match status" value="1"/>
</dbReference>
<proteinExistence type="inferred from homology"/>
<dbReference type="PANTHER" id="PTHR37313:SF4">
    <property type="entry name" value="CONSERVED MEMBRANE PROTEIN-RELATED"/>
    <property type="match status" value="1"/>
</dbReference>
<evidence type="ECO:0000256" key="1">
    <source>
        <dbReference type="ARBA" id="ARBA00009108"/>
    </source>
</evidence>
<protein>
    <recommendedName>
        <fullName evidence="5">Glutamine amidotransferase domain-containing protein</fullName>
    </recommendedName>
</protein>
<feature type="compositionally biased region" description="Basic residues" evidence="3">
    <location>
        <begin position="472"/>
        <end position="482"/>
    </location>
</feature>
<dbReference type="Gene3D" id="3.40.50.880">
    <property type="match status" value="1"/>
</dbReference>
<feature type="transmembrane region" description="Helical" evidence="4">
    <location>
        <begin position="164"/>
        <end position="185"/>
    </location>
</feature>
<keyword evidence="4" id="KW-0812">Transmembrane</keyword>
<comment type="similarity">
    <text evidence="1">Belongs to the UPF0749 family.</text>
</comment>
<organism evidence="6 7">
    <name type="scientific">Angustibacter aerolatus</name>
    <dbReference type="NCBI Taxonomy" id="1162965"/>
    <lineage>
        <taxon>Bacteria</taxon>
        <taxon>Bacillati</taxon>
        <taxon>Actinomycetota</taxon>
        <taxon>Actinomycetes</taxon>
        <taxon>Kineosporiales</taxon>
        <taxon>Kineosporiaceae</taxon>
    </lineage>
</organism>
<dbReference type="InterPro" id="IPR042003">
    <property type="entry name" value="Sortase_E"/>
</dbReference>
<feature type="compositionally biased region" description="Low complexity" evidence="3">
    <location>
        <begin position="273"/>
        <end position="291"/>
    </location>
</feature>
<dbReference type="PROSITE" id="PS51273">
    <property type="entry name" value="GATASE_TYPE_1"/>
    <property type="match status" value="1"/>
</dbReference>
<dbReference type="Pfam" id="PF05949">
    <property type="entry name" value="DUF881"/>
    <property type="match status" value="1"/>
</dbReference>
<comment type="caution">
    <text evidence="6">The sequence shown here is derived from an EMBL/GenBank/DDBJ whole genome shotgun (WGS) entry which is preliminary data.</text>
</comment>
<accession>A0ABQ6JI46</accession>
<evidence type="ECO:0000313" key="7">
    <source>
        <dbReference type="Proteomes" id="UP001157017"/>
    </source>
</evidence>
<dbReference type="InterPro" id="IPR010273">
    <property type="entry name" value="DUF881"/>
</dbReference>
<dbReference type="InterPro" id="IPR017926">
    <property type="entry name" value="GATASE"/>
</dbReference>
<evidence type="ECO:0000259" key="5">
    <source>
        <dbReference type="Pfam" id="PF00117"/>
    </source>
</evidence>
<keyword evidence="4" id="KW-0472">Membrane</keyword>
<dbReference type="EMBL" id="BSUZ01000001">
    <property type="protein sequence ID" value="GMA87039.1"/>
    <property type="molecule type" value="Genomic_DNA"/>
</dbReference>
<dbReference type="PANTHER" id="PTHR37313">
    <property type="entry name" value="UPF0749 PROTEIN RV1825"/>
    <property type="match status" value="1"/>
</dbReference>
<evidence type="ECO:0000256" key="4">
    <source>
        <dbReference type="SAM" id="Phobius"/>
    </source>
</evidence>
<gene>
    <name evidence="6" type="ORF">GCM10025868_22890</name>
</gene>
<reference evidence="7" key="1">
    <citation type="journal article" date="2019" name="Int. J. Syst. Evol. Microbiol.">
        <title>The Global Catalogue of Microorganisms (GCM) 10K type strain sequencing project: providing services to taxonomists for standard genome sequencing and annotation.</title>
        <authorList>
            <consortium name="The Broad Institute Genomics Platform"/>
            <consortium name="The Broad Institute Genome Sequencing Center for Infectious Disease"/>
            <person name="Wu L."/>
            <person name="Ma J."/>
        </authorList>
    </citation>
    <scope>NUCLEOTIDE SEQUENCE [LARGE SCALE GENOMIC DNA]</scope>
    <source>
        <strain evidence="7">NBRC 108730</strain>
    </source>
</reference>
<dbReference type="PRINTS" id="PR00097">
    <property type="entry name" value="ANTSNTHASEII"/>
</dbReference>
<dbReference type="Pfam" id="PF04203">
    <property type="entry name" value="Sortase"/>
    <property type="match status" value="1"/>
</dbReference>
<feature type="region of interest" description="Disordered" evidence="3">
    <location>
        <begin position="223"/>
        <end position="297"/>
    </location>
</feature>
<evidence type="ECO:0000256" key="3">
    <source>
        <dbReference type="SAM" id="MobiDB-lite"/>
    </source>
</evidence>
<dbReference type="Gene3D" id="3.30.70.1880">
    <property type="entry name" value="Protein of unknown function DUF881"/>
    <property type="match status" value="1"/>
</dbReference>
<dbReference type="SUPFAM" id="SSF63817">
    <property type="entry name" value="Sortase"/>
    <property type="match status" value="1"/>
</dbReference>
<dbReference type="Gene3D" id="2.40.260.10">
    <property type="entry name" value="Sortase"/>
    <property type="match status" value="1"/>
</dbReference>
<name>A0ABQ6JI46_9ACTN</name>
<feature type="compositionally biased region" description="Basic and acidic residues" evidence="3">
    <location>
        <begin position="557"/>
        <end position="580"/>
    </location>
</feature>